<reference evidence="1 2" key="1">
    <citation type="submission" date="2019-03" db="EMBL/GenBank/DDBJ databases">
        <title>Genomic Encyclopedia of Type Strains, Phase IV (KMG-IV): sequencing the most valuable type-strain genomes for metagenomic binning, comparative biology and taxonomic classification.</title>
        <authorList>
            <person name="Goeker M."/>
        </authorList>
    </citation>
    <scope>NUCLEOTIDE SEQUENCE [LARGE SCALE GENOMIC DNA]</scope>
    <source>
        <strain evidence="1 2">DSM 24629</strain>
    </source>
</reference>
<dbReference type="EMBL" id="SMAL01000006">
    <property type="protein sequence ID" value="TCT14343.1"/>
    <property type="molecule type" value="Genomic_DNA"/>
</dbReference>
<dbReference type="Proteomes" id="UP000294902">
    <property type="component" value="Unassembled WGS sequence"/>
</dbReference>
<gene>
    <name evidence="1" type="ORF">EDC18_106141</name>
</gene>
<accession>A0A4R3MKV2</accession>
<sequence length="48" mass="5728">MRDIGAFFYYAKKYKKNMAKKVKISGKTDSLCNSYKEYEYKAVNLLNY</sequence>
<name>A0A4R3MKV2_9FIRM</name>
<dbReference type="AlphaFoldDB" id="A0A4R3MKV2"/>
<evidence type="ECO:0000313" key="1">
    <source>
        <dbReference type="EMBL" id="TCT14343.1"/>
    </source>
</evidence>
<keyword evidence="2" id="KW-1185">Reference proteome</keyword>
<organism evidence="1 2">
    <name type="scientific">Natranaerovirga pectinivora</name>
    <dbReference type="NCBI Taxonomy" id="682400"/>
    <lineage>
        <taxon>Bacteria</taxon>
        <taxon>Bacillati</taxon>
        <taxon>Bacillota</taxon>
        <taxon>Clostridia</taxon>
        <taxon>Lachnospirales</taxon>
        <taxon>Natranaerovirgaceae</taxon>
        <taxon>Natranaerovirga</taxon>
    </lineage>
</organism>
<proteinExistence type="predicted"/>
<protein>
    <submittedName>
        <fullName evidence="1">Uncharacterized protein</fullName>
    </submittedName>
</protein>
<comment type="caution">
    <text evidence="1">The sequence shown here is derived from an EMBL/GenBank/DDBJ whole genome shotgun (WGS) entry which is preliminary data.</text>
</comment>
<evidence type="ECO:0000313" key="2">
    <source>
        <dbReference type="Proteomes" id="UP000294902"/>
    </source>
</evidence>